<sequence length="68" mass="7580">MSSTHLISSPKSMILYFSAEEVNTLLDHLGTQQIELSNTAFLEDFSNLPSIVLSYKSKTFNLLKALSN</sequence>
<proteinExistence type="predicted"/>
<feature type="non-terminal residue" evidence="1">
    <location>
        <position position="68"/>
    </location>
</feature>
<comment type="caution">
    <text evidence="1">The sequence shown here is derived from an EMBL/GenBank/DDBJ whole genome shotgun (WGS) entry which is preliminary data.</text>
</comment>
<dbReference type="EMBL" id="CAJVPU010004690">
    <property type="protein sequence ID" value="CAG8536779.1"/>
    <property type="molecule type" value="Genomic_DNA"/>
</dbReference>
<dbReference type="Proteomes" id="UP000789702">
    <property type="component" value="Unassembled WGS sequence"/>
</dbReference>
<protein>
    <submittedName>
        <fullName evidence="1">4614_t:CDS:1</fullName>
    </submittedName>
</protein>
<evidence type="ECO:0000313" key="1">
    <source>
        <dbReference type="EMBL" id="CAG8536779.1"/>
    </source>
</evidence>
<gene>
    <name evidence="1" type="ORF">DHETER_LOCUS4619</name>
</gene>
<name>A0ACA9LLN9_9GLOM</name>
<accession>A0ACA9LLN9</accession>
<keyword evidence="2" id="KW-1185">Reference proteome</keyword>
<evidence type="ECO:0000313" key="2">
    <source>
        <dbReference type="Proteomes" id="UP000789702"/>
    </source>
</evidence>
<organism evidence="1 2">
    <name type="scientific">Dentiscutata heterogama</name>
    <dbReference type="NCBI Taxonomy" id="1316150"/>
    <lineage>
        <taxon>Eukaryota</taxon>
        <taxon>Fungi</taxon>
        <taxon>Fungi incertae sedis</taxon>
        <taxon>Mucoromycota</taxon>
        <taxon>Glomeromycotina</taxon>
        <taxon>Glomeromycetes</taxon>
        <taxon>Diversisporales</taxon>
        <taxon>Gigasporaceae</taxon>
        <taxon>Dentiscutata</taxon>
    </lineage>
</organism>
<reference evidence="1" key="1">
    <citation type="submission" date="2021-06" db="EMBL/GenBank/DDBJ databases">
        <authorList>
            <person name="Kallberg Y."/>
            <person name="Tangrot J."/>
            <person name="Rosling A."/>
        </authorList>
    </citation>
    <scope>NUCLEOTIDE SEQUENCE</scope>
    <source>
        <strain evidence="1">IL203A</strain>
    </source>
</reference>